<evidence type="ECO:0000313" key="8">
    <source>
        <dbReference type="EMBL" id="PWQ93775.1"/>
    </source>
</evidence>
<evidence type="ECO:0000256" key="3">
    <source>
        <dbReference type="ARBA" id="ARBA00036882"/>
    </source>
</evidence>
<dbReference type="PROSITE" id="PS50889">
    <property type="entry name" value="S4"/>
    <property type="match status" value="1"/>
</dbReference>
<dbReference type="InterPro" id="IPR006224">
    <property type="entry name" value="PsdUridine_synth_RluA-like_CS"/>
</dbReference>
<evidence type="ECO:0000256" key="2">
    <source>
        <dbReference type="ARBA" id="ARBA00023235"/>
    </source>
</evidence>
<dbReference type="InterPro" id="IPR002942">
    <property type="entry name" value="S4_RNA-bd"/>
</dbReference>
<dbReference type="CDD" id="cd02869">
    <property type="entry name" value="PseudoU_synth_RluA_like"/>
    <property type="match status" value="1"/>
</dbReference>
<dbReference type="InterPro" id="IPR006225">
    <property type="entry name" value="PsdUridine_synth_RluC/D"/>
</dbReference>
<dbReference type="Gene3D" id="3.30.2350.10">
    <property type="entry name" value="Pseudouridine synthase"/>
    <property type="match status" value="1"/>
</dbReference>
<gene>
    <name evidence="8" type="ORF">DKT75_19385</name>
</gene>
<dbReference type="Gene3D" id="3.10.290.10">
    <property type="entry name" value="RNA-binding S4 domain"/>
    <property type="match status" value="1"/>
</dbReference>
<dbReference type="GO" id="GO:0160140">
    <property type="term" value="F:23S rRNA pseudouridine(1911/1915/1917) synthase activity"/>
    <property type="evidence" value="ECO:0007669"/>
    <property type="project" value="UniProtKB-EC"/>
</dbReference>
<dbReference type="SUPFAM" id="SSF55120">
    <property type="entry name" value="Pseudouridine synthase"/>
    <property type="match status" value="1"/>
</dbReference>
<dbReference type="InterPro" id="IPR036986">
    <property type="entry name" value="S4_RNA-bd_sf"/>
</dbReference>
<comment type="similarity">
    <text evidence="1 6">Belongs to the pseudouridine synthase RluA family.</text>
</comment>
<evidence type="ECO:0000256" key="4">
    <source>
        <dbReference type="PIRSR" id="PIRSR606225-1"/>
    </source>
</evidence>
<dbReference type="InterPro" id="IPR050188">
    <property type="entry name" value="RluA_PseudoU_synthase"/>
</dbReference>
<comment type="function">
    <text evidence="6">Responsible for synthesis of pseudouridine from uracil.</text>
</comment>
<comment type="caution">
    <text evidence="8">The sequence shown here is derived from an EMBL/GenBank/DDBJ whole genome shotgun (WGS) entry which is preliminary data.</text>
</comment>
<keyword evidence="2 6" id="KW-0413">Isomerase</keyword>
<organism evidence="8 9">
    <name type="scientific">Leucothrix arctica</name>
    <dbReference type="NCBI Taxonomy" id="1481894"/>
    <lineage>
        <taxon>Bacteria</taxon>
        <taxon>Pseudomonadati</taxon>
        <taxon>Pseudomonadota</taxon>
        <taxon>Gammaproteobacteria</taxon>
        <taxon>Thiotrichales</taxon>
        <taxon>Thiotrichaceae</taxon>
        <taxon>Leucothrix</taxon>
    </lineage>
</organism>
<comment type="catalytic activity">
    <reaction evidence="6">
        <text>a uridine in RNA = a pseudouridine in RNA</text>
        <dbReference type="Rhea" id="RHEA:48348"/>
        <dbReference type="Rhea" id="RHEA-COMP:12068"/>
        <dbReference type="Rhea" id="RHEA-COMP:12069"/>
        <dbReference type="ChEBI" id="CHEBI:65314"/>
        <dbReference type="ChEBI" id="CHEBI:65315"/>
    </reaction>
</comment>
<dbReference type="PANTHER" id="PTHR21600">
    <property type="entry name" value="MITOCHONDRIAL RNA PSEUDOURIDINE SYNTHASE"/>
    <property type="match status" value="1"/>
</dbReference>
<dbReference type="EC" id="5.4.99.-" evidence="6"/>
<dbReference type="Pfam" id="PF01479">
    <property type="entry name" value="S4"/>
    <property type="match status" value="1"/>
</dbReference>
<evidence type="ECO:0000313" key="9">
    <source>
        <dbReference type="Proteomes" id="UP000245506"/>
    </source>
</evidence>
<sequence>MSDVEIFEYTVPEACFNQRVDKILGELCNEYSRSQLQKWLKAGDILVDGKVLAPKEKLKGGEHIIVRTTPIQRSDFEPENITLDIRYEDEYLLILNKPAGLVVHPAAGNWSGTLMNGLLAHNDTQNELPRAGIVHRLDKDTTGLMMVAKDLRAHNALVEALQAREISREYQALVCGELIAGSTIEGFMGRHPRERKKMAVLNDGGKWAVTHYRIEQRMVKHALLRVHLETGRTHQIRVHMASIHRPLVGDKTYGGRLRIPSGLSQEKCDALRKFPRQALHAAKLTLNHPITGEELSVECEMPDDMKELLAILSKPEEQEA</sequence>
<feature type="domain" description="RNA-binding S4" evidence="7">
    <location>
        <begin position="18"/>
        <end position="82"/>
    </location>
</feature>
<dbReference type="RefSeq" id="WP_109825924.1">
    <property type="nucleotide sequence ID" value="NZ_QGKL01000042.1"/>
</dbReference>
<dbReference type="GO" id="GO:0000455">
    <property type="term" value="P:enzyme-directed rRNA pseudouridine synthesis"/>
    <property type="evidence" value="ECO:0007669"/>
    <property type="project" value="TreeGrafter"/>
</dbReference>
<evidence type="ECO:0000256" key="5">
    <source>
        <dbReference type="PROSITE-ProRule" id="PRU00182"/>
    </source>
</evidence>
<keyword evidence="9" id="KW-1185">Reference proteome</keyword>
<dbReference type="NCBIfam" id="TIGR00005">
    <property type="entry name" value="rluA_subfam"/>
    <property type="match status" value="1"/>
</dbReference>
<dbReference type="PANTHER" id="PTHR21600:SF44">
    <property type="entry name" value="RIBOSOMAL LARGE SUBUNIT PSEUDOURIDINE SYNTHASE D"/>
    <property type="match status" value="1"/>
</dbReference>
<dbReference type="Pfam" id="PF00849">
    <property type="entry name" value="PseudoU_synth_2"/>
    <property type="match status" value="1"/>
</dbReference>
<dbReference type="CDD" id="cd00165">
    <property type="entry name" value="S4"/>
    <property type="match status" value="1"/>
</dbReference>
<evidence type="ECO:0000259" key="7">
    <source>
        <dbReference type="SMART" id="SM00363"/>
    </source>
</evidence>
<accession>A0A317C546</accession>
<dbReference type="InterPro" id="IPR020103">
    <property type="entry name" value="PsdUridine_synth_cat_dom_sf"/>
</dbReference>
<dbReference type="EMBL" id="QGKL01000042">
    <property type="protein sequence ID" value="PWQ93775.1"/>
    <property type="molecule type" value="Genomic_DNA"/>
</dbReference>
<dbReference type="Proteomes" id="UP000245506">
    <property type="component" value="Unassembled WGS sequence"/>
</dbReference>
<reference evidence="8 9" key="1">
    <citation type="submission" date="2018-05" db="EMBL/GenBank/DDBJ databases">
        <title>Leucothrix arctica sp. nov., isolated from Arctic seawater.</title>
        <authorList>
            <person name="Choi A."/>
            <person name="Baek K."/>
        </authorList>
    </citation>
    <scope>NUCLEOTIDE SEQUENCE [LARGE SCALE GENOMIC DNA]</scope>
    <source>
        <strain evidence="8 9">IMCC9719</strain>
    </source>
</reference>
<keyword evidence="5" id="KW-0694">RNA-binding</keyword>
<evidence type="ECO:0000256" key="6">
    <source>
        <dbReference type="RuleBase" id="RU362028"/>
    </source>
</evidence>
<feature type="active site" evidence="4">
    <location>
        <position position="138"/>
    </location>
</feature>
<dbReference type="PROSITE" id="PS01129">
    <property type="entry name" value="PSI_RLU"/>
    <property type="match status" value="1"/>
</dbReference>
<dbReference type="AlphaFoldDB" id="A0A317C546"/>
<dbReference type="InterPro" id="IPR006145">
    <property type="entry name" value="PsdUridine_synth_RsuA/RluA"/>
</dbReference>
<dbReference type="GO" id="GO:0003723">
    <property type="term" value="F:RNA binding"/>
    <property type="evidence" value="ECO:0007669"/>
    <property type="project" value="UniProtKB-KW"/>
</dbReference>
<dbReference type="SMART" id="SM00363">
    <property type="entry name" value="S4"/>
    <property type="match status" value="1"/>
</dbReference>
<comment type="catalytic activity">
    <reaction evidence="3">
        <text>uridine(1911/1915/1917) in 23S rRNA = pseudouridine(1911/1915/1917) in 23S rRNA</text>
        <dbReference type="Rhea" id="RHEA:42524"/>
        <dbReference type="Rhea" id="RHEA-COMP:10097"/>
        <dbReference type="Rhea" id="RHEA-COMP:10098"/>
        <dbReference type="ChEBI" id="CHEBI:65314"/>
        <dbReference type="ChEBI" id="CHEBI:65315"/>
        <dbReference type="EC" id="5.4.99.23"/>
    </reaction>
</comment>
<name>A0A317C546_9GAMM</name>
<evidence type="ECO:0000256" key="1">
    <source>
        <dbReference type="ARBA" id="ARBA00010876"/>
    </source>
</evidence>
<proteinExistence type="inferred from homology"/>
<dbReference type="SUPFAM" id="SSF55174">
    <property type="entry name" value="Alpha-L RNA-binding motif"/>
    <property type="match status" value="1"/>
</dbReference>
<dbReference type="OrthoDB" id="9807829at2"/>
<dbReference type="NCBIfam" id="NF008385">
    <property type="entry name" value="PRK11180.1"/>
    <property type="match status" value="1"/>
</dbReference>
<protein>
    <recommendedName>
        <fullName evidence="6">Pseudouridine synthase</fullName>
        <ecNumber evidence="6">5.4.99.-</ecNumber>
    </recommendedName>
</protein>